<dbReference type="Proteomes" id="UP000765509">
    <property type="component" value="Unassembled WGS sequence"/>
</dbReference>
<evidence type="ECO:0000313" key="1">
    <source>
        <dbReference type="EMBL" id="MBW0509303.1"/>
    </source>
</evidence>
<dbReference type="AlphaFoldDB" id="A0A9Q3HL06"/>
<keyword evidence="2" id="KW-1185">Reference proteome</keyword>
<reference evidence="1" key="1">
    <citation type="submission" date="2021-03" db="EMBL/GenBank/DDBJ databases">
        <title>Draft genome sequence of rust myrtle Austropuccinia psidii MF-1, a brazilian biotype.</title>
        <authorList>
            <person name="Quecine M.C."/>
            <person name="Pachon D.M.R."/>
            <person name="Bonatelli M.L."/>
            <person name="Correr F.H."/>
            <person name="Franceschini L.M."/>
            <person name="Leite T.F."/>
            <person name="Margarido G.R.A."/>
            <person name="Almeida C.A."/>
            <person name="Ferrarezi J.A."/>
            <person name="Labate C.A."/>
        </authorList>
    </citation>
    <scope>NUCLEOTIDE SEQUENCE</scope>
    <source>
        <strain evidence="1">MF-1</strain>
    </source>
</reference>
<sequence>MQILPNHHYALHIPEQLMWWGPLIGVLEFPGERLIGFLQKLKTNSKSSQLGCLLTKHFCQIQRLEAQNKLNQPQKNKTRAQSQKAHISGQCYRDIWNFCRELVPDLRPYNWIPHPKGSKVLMNEIRRLRFLEKAEGRRISKKRPNNMVEYKINGQRKYGQVMEIMKLIGGIELTLIIVAKGNPVELDNSLKSIFERLGLVQVRLLSEEIIKELDIVGPVAYCKLPAWSLNQIQPTYLICQLTSAPQPTETVDDSMEIDSE</sequence>
<proteinExistence type="predicted"/>
<gene>
    <name evidence="1" type="ORF">O181_049018</name>
</gene>
<organism evidence="1 2">
    <name type="scientific">Austropuccinia psidii MF-1</name>
    <dbReference type="NCBI Taxonomy" id="1389203"/>
    <lineage>
        <taxon>Eukaryota</taxon>
        <taxon>Fungi</taxon>
        <taxon>Dikarya</taxon>
        <taxon>Basidiomycota</taxon>
        <taxon>Pucciniomycotina</taxon>
        <taxon>Pucciniomycetes</taxon>
        <taxon>Pucciniales</taxon>
        <taxon>Sphaerophragmiaceae</taxon>
        <taxon>Austropuccinia</taxon>
    </lineage>
</organism>
<evidence type="ECO:0000313" key="2">
    <source>
        <dbReference type="Proteomes" id="UP000765509"/>
    </source>
</evidence>
<dbReference type="EMBL" id="AVOT02020868">
    <property type="protein sequence ID" value="MBW0509303.1"/>
    <property type="molecule type" value="Genomic_DNA"/>
</dbReference>
<protein>
    <submittedName>
        <fullName evidence="1">Uncharacterized protein</fullName>
    </submittedName>
</protein>
<name>A0A9Q3HL06_9BASI</name>
<comment type="caution">
    <text evidence="1">The sequence shown here is derived from an EMBL/GenBank/DDBJ whole genome shotgun (WGS) entry which is preliminary data.</text>
</comment>
<accession>A0A9Q3HL06</accession>
<dbReference type="OrthoDB" id="2505141at2759"/>